<reference evidence="1" key="2">
    <citation type="submission" date="2023-05" db="EMBL/GenBank/DDBJ databases">
        <authorList>
            <consortium name="Lawrence Berkeley National Laboratory"/>
            <person name="Steindorff A."/>
            <person name="Hensen N."/>
            <person name="Bonometti L."/>
            <person name="Westerberg I."/>
            <person name="Brannstrom I.O."/>
            <person name="Guillou S."/>
            <person name="Cros-Aarteil S."/>
            <person name="Calhoun S."/>
            <person name="Haridas S."/>
            <person name="Kuo A."/>
            <person name="Mondo S."/>
            <person name="Pangilinan J."/>
            <person name="Riley R."/>
            <person name="Labutti K."/>
            <person name="Andreopoulos B."/>
            <person name="Lipzen A."/>
            <person name="Chen C."/>
            <person name="Yanf M."/>
            <person name="Daum C."/>
            <person name="Ng V."/>
            <person name="Clum A."/>
            <person name="Ohm R."/>
            <person name="Martin F."/>
            <person name="Silar P."/>
            <person name="Natvig D."/>
            <person name="Lalanne C."/>
            <person name="Gautier V."/>
            <person name="Ament-Velasquez S.L."/>
            <person name="Kruys A."/>
            <person name="Hutchinson M.I."/>
            <person name="Powell A.J."/>
            <person name="Barry K."/>
            <person name="Miller A.N."/>
            <person name="Grigoriev I.V."/>
            <person name="Debuchy R."/>
            <person name="Gladieux P."/>
            <person name="Thoren M.H."/>
            <person name="Johannesson H."/>
        </authorList>
    </citation>
    <scope>NUCLEOTIDE SEQUENCE</scope>
    <source>
        <strain evidence="1">CBS 990.96</strain>
    </source>
</reference>
<name>A0AAN7BI22_9PEZI</name>
<sequence>MSVVVFIDALDEYEGNLQDILDLLLRLRGVPDANNYHTSNTLKFCVSGRPLQEFFDHFNDKPHLLMHDLTAADIKTYVENMIGNLPARPGRLAVSSLIEEIIFKSEGVFLWAYIVVRWVRAASGLSNGDTLRDISDHIDLLPKDLDTLFRIILAQSRRAGALFICMVATNNHHPTAVELHFAAREDMYPEETFYKQPIAELERRSRNKIIFQAKQTINDTSGIMTLLETVGSNGSAYQGLDEVTRVRFIHDTVADFGLFYLDHGMLAASINQRKFDPLNRLALAQLLRLKMCSLPSCGRGWVVGSKHERRDHLVFLGDILKASPKDQEIKTRDRLLQELPSAAVQVLERFFDSEHKDSSRLQSLAESWGADTFRKLGRGLCDVFDMGWNRYFIKPCGHRNRWGKALTLEFAVRFGLSDYLLKNLSILPSECRESWGTFLFALENARRRIIPQDDVVAFLDQADFDLAGEEFQNEDTRIWQKRI</sequence>
<comment type="caution">
    <text evidence="1">The sequence shown here is derived from an EMBL/GenBank/DDBJ whole genome shotgun (WGS) entry which is preliminary data.</text>
</comment>
<organism evidence="1 2">
    <name type="scientific">Podospora fimiseda</name>
    <dbReference type="NCBI Taxonomy" id="252190"/>
    <lineage>
        <taxon>Eukaryota</taxon>
        <taxon>Fungi</taxon>
        <taxon>Dikarya</taxon>
        <taxon>Ascomycota</taxon>
        <taxon>Pezizomycotina</taxon>
        <taxon>Sordariomycetes</taxon>
        <taxon>Sordariomycetidae</taxon>
        <taxon>Sordariales</taxon>
        <taxon>Podosporaceae</taxon>
        <taxon>Podospora</taxon>
    </lineage>
</organism>
<proteinExistence type="predicted"/>
<dbReference type="PANTHER" id="PTHR10039">
    <property type="entry name" value="AMELOGENIN"/>
    <property type="match status" value="1"/>
</dbReference>
<dbReference type="PANTHER" id="PTHR10039:SF5">
    <property type="entry name" value="NACHT DOMAIN-CONTAINING PROTEIN"/>
    <property type="match status" value="1"/>
</dbReference>
<gene>
    <name evidence="1" type="ORF">QBC38DRAFT_516509</name>
</gene>
<evidence type="ECO:0000313" key="2">
    <source>
        <dbReference type="Proteomes" id="UP001301958"/>
    </source>
</evidence>
<dbReference type="EMBL" id="MU865419">
    <property type="protein sequence ID" value="KAK4223658.1"/>
    <property type="molecule type" value="Genomic_DNA"/>
</dbReference>
<dbReference type="AlphaFoldDB" id="A0AAN7BI22"/>
<keyword evidence="2" id="KW-1185">Reference proteome</keyword>
<reference evidence="1" key="1">
    <citation type="journal article" date="2023" name="Mol. Phylogenet. Evol.">
        <title>Genome-scale phylogeny and comparative genomics of the fungal order Sordariales.</title>
        <authorList>
            <person name="Hensen N."/>
            <person name="Bonometti L."/>
            <person name="Westerberg I."/>
            <person name="Brannstrom I.O."/>
            <person name="Guillou S."/>
            <person name="Cros-Aarteil S."/>
            <person name="Calhoun S."/>
            <person name="Haridas S."/>
            <person name="Kuo A."/>
            <person name="Mondo S."/>
            <person name="Pangilinan J."/>
            <person name="Riley R."/>
            <person name="LaButti K."/>
            <person name="Andreopoulos B."/>
            <person name="Lipzen A."/>
            <person name="Chen C."/>
            <person name="Yan M."/>
            <person name="Daum C."/>
            <person name="Ng V."/>
            <person name="Clum A."/>
            <person name="Steindorff A."/>
            <person name="Ohm R.A."/>
            <person name="Martin F."/>
            <person name="Silar P."/>
            <person name="Natvig D.O."/>
            <person name="Lalanne C."/>
            <person name="Gautier V."/>
            <person name="Ament-Velasquez S.L."/>
            <person name="Kruys A."/>
            <person name="Hutchinson M.I."/>
            <person name="Powell A.J."/>
            <person name="Barry K."/>
            <person name="Miller A.N."/>
            <person name="Grigoriev I.V."/>
            <person name="Debuchy R."/>
            <person name="Gladieux P."/>
            <person name="Hiltunen Thoren M."/>
            <person name="Johannesson H."/>
        </authorList>
    </citation>
    <scope>NUCLEOTIDE SEQUENCE</scope>
    <source>
        <strain evidence="1">CBS 990.96</strain>
    </source>
</reference>
<protein>
    <submittedName>
        <fullName evidence="1">Uncharacterized protein</fullName>
    </submittedName>
</protein>
<evidence type="ECO:0000313" key="1">
    <source>
        <dbReference type="EMBL" id="KAK4223658.1"/>
    </source>
</evidence>
<dbReference type="Proteomes" id="UP001301958">
    <property type="component" value="Unassembled WGS sequence"/>
</dbReference>
<accession>A0AAN7BI22</accession>